<name>A0A2S3I3Q7_9POAL</name>
<feature type="region of interest" description="Disordered" evidence="1">
    <location>
        <begin position="721"/>
        <end position="745"/>
    </location>
</feature>
<dbReference type="Pfam" id="PF22908">
    <property type="entry name" value="PHD_NSD"/>
    <property type="match status" value="1"/>
</dbReference>
<evidence type="ECO:0000259" key="2">
    <source>
        <dbReference type="Pfam" id="PF22908"/>
    </source>
</evidence>
<dbReference type="InterPro" id="IPR055198">
    <property type="entry name" value="NSD_PHD"/>
</dbReference>
<feature type="domain" description="Histone-lysine N-methyltransferase NSD-like PHD zinc finger" evidence="2">
    <location>
        <begin position="72"/>
        <end position="138"/>
    </location>
</feature>
<dbReference type="AlphaFoldDB" id="A0A2S3I3Q7"/>
<dbReference type="EMBL" id="CM008051">
    <property type="protein sequence ID" value="PAN36059.1"/>
    <property type="molecule type" value="Genomic_DNA"/>
</dbReference>
<organism evidence="4">
    <name type="scientific">Panicum hallii</name>
    <dbReference type="NCBI Taxonomy" id="206008"/>
    <lineage>
        <taxon>Eukaryota</taxon>
        <taxon>Viridiplantae</taxon>
        <taxon>Streptophyta</taxon>
        <taxon>Embryophyta</taxon>
        <taxon>Tracheophyta</taxon>
        <taxon>Spermatophyta</taxon>
        <taxon>Magnoliopsida</taxon>
        <taxon>Liliopsida</taxon>
        <taxon>Poales</taxon>
        <taxon>Poaceae</taxon>
        <taxon>PACMAD clade</taxon>
        <taxon>Panicoideae</taxon>
        <taxon>Panicodae</taxon>
        <taxon>Paniceae</taxon>
        <taxon>Panicinae</taxon>
        <taxon>Panicum</taxon>
        <taxon>Panicum sect. Panicum</taxon>
    </lineage>
</organism>
<feature type="compositionally biased region" description="Polar residues" evidence="1">
    <location>
        <begin position="729"/>
        <end position="743"/>
    </location>
</feature>
<evidence type="ECO:0000256" key="1">
    <source>
        <dbReference type="SAM" id="MobiDB-lite"/>
    </source>
</evidence>
<proteinExistence type="predicted"/>
<dbReference type="Gramene" id="PAN36060">
    <property type="protein sequence ID" value="PAN36060"/>
    <property type="gene ID" value="PAHAL_6G255100"/>
</dbReference>
<gene>
    <name evidence="4" type="ORF">PAHAL_6G255100</name>
</gene>
<dbReference type="Proteomes" id="UP000243499">
    <property type="component" value="Chromosome 6"/>
</dbReference>
<dbReference type="InterPro" id="IPR013083">
    <property type="entry name" value="Znf_RING/FYVE/PHD"/>
</dbReference>
<dbReference type="InterPro" id="IPR058939">
    <property type="entry name" value="Mtase_EDM2"/>
</dbReference>
<protein>
    <recommendedName>
        <fullName evidence="5">PHD-type domain-containing protein</fullName>
    </recommendedName>
</protein>
<sequence>MAGYADEDTCSNVDLVCALCDNGGEIASCEGRCLRSFHATKDCGEDCATLGYSREQFNAMEVFMCKNCEHERYQCFACGCLGSAKADPPEVFPCASATCGYFYHAKCVAQLLFPENEVKVTEYTARIANGAKFACPLHKCDICKFGENKEVKELQFAVCRRCPKAYHRRCLPREIAFEDFTENGQCVSQRAWDDLLPNNRILIYCLKHDIDPKHKTPTRNHIKFPEDPAGIKKPAAIKKPIHYVNGMNKKIVKIRRIDELPSVPLSSVKRSSGIVKHSSLSNLMNKRRKVPVFGERSEVIEKPVVMSKLPFSSFPEIDRYTEMRIFEFAQTISAAITMEDVQKKLVVPSTHAPALHNTDNITLGKVERSVEAVKAALHMLENGGCIEDAKSVCAPSDLFQLAKWKNKLNIYLAPFLHGMRYTSYGRHFTKLDKLQLIVDKLQWYIQSGDMVVDFCCGSNDFSLLLKETLEASGKRCFYKNYDLIQPKNDFSFERRDWMTVQPHELPTGCRLIMGLNPPFGFKASLANQFINKALTFKPKLIILIVPKETERLDKKYPPYELIWQDSQQLAGKSFYLPGSLDADNKVMEQWNMSPPPLSLWSRSDWAKRHSEIAKSVGHLPSQNSFSGDCQREVADGLPLPTPGHVEMDDAEGAGIPPSVLDQLLSDTYHDPTSAPGDYWNDTNGRSRQPCNYETPGRSDPMYAHHADMVAGPDMSISLSETDFEREDQASSISEHGGTNSQACYTVGSAPAEEPTAADDYAVGSALEEESTAAADYAVGCAPEEEPTAAADCNEVTSAAGSYYLPEDPLQAGRYAAGVEYWRVEDSPGLEEGELSDVPPLGSPTARAQHQRTEDTPPAVTPEADSQCGQPDNSRIADSPPAVTPEADSQCGQRDDSRIAGSRPAARHNARTLPPRNSFPGLRFRPGCKASRQFLSQGMGHPAVHQGPSNGWIEDDDY</sequence>
<feature type="region of interest" description="Disordered" evidence="1">
    <location>
        <begin position="829"/>
        <end position="957"/>
    </location>
</feature>
<dbReference type="CDD" id="cd15565">
    <property type="entry name" value="PHD2_NSD"/>
    <property type="match status" value="1"/>
</dbReference>
<evidence type="ECO:0000259" key="3">
    <source>
        <dbReference type="Pfam" id="PF26055"/>
    </source>
</evidence>
<reference evidence="4" key="1">
    <citation type="submission" date="2018-04" db="EMBL/GenBank/DDBJ databases">
        <title>WGS assembly of Panicum hallii.</title>
        <authorList>
            <person name="Lovell J."/>
            <person name="Jenkins J."/>
            <person name="Lowry D."/>
            <person name="Mamidi S."/>
            <person name="Sreedasyam A."/>
            <person name="Weng X."/>
            <person name="Barry K."/>
            <person name="Bonette J."/>
            <person name="Campitelli B."/>
            <person name="Daum C."/>
            <person name="Gordon S."/>
            <person name="Gould B."/>
            <person name="Lipzen A."/>
            <person name="Macqueen A."/>
            <person name="Palacio-Mejia J."/>
            <person name="Plott C."/>
            <person name="Shakirov E."/>
            <person name="Shu S."/>
            <person name="Yoshinaga Y."/>
            <person name="Zane M."/>
            <person name="Rokhsar D."/>
            <person name="Grimwood J."/>
            <person name="Schmutz J."/>
            <person name="Juenger T."/>
        </authorList>
    </citation>
    <scope>NUCLEOTIDE SEQUENCE [LARGE SCALE GENOMIC DNA]</scope>
    <source>
        <strain evidence="4">FIL2</strain>
    </source>
</reference>
<dbReference type="Pfam" id="PF26055">
    <property type="entry name" value="Mtase_EDM2"/>
    <property type="match status" value="1"/>
</dbReference>
<dbReference type="PANTHER" id="PTHR46235:SF20">
    <property type="entry name" value="PROTEIN ENHANCED DOWNY MILDEW 2"/>
    <property type="match status" value="1"/>
</dbReference>
<evidence type="ECO:0008006" key="5">
    <source>
        <dbReference type="Google" id="ProtNLM"/>
    </source>
</evidence>
<accession>A0A2S3I3Q7</accession>
<feature type="compositionally biased region" description="Polar residues" evidence="1">
    <location>
        <begin position="680"/>
        <end position="691"/>
    </location>
</feature>
<dbReference type="GO" id="GO:0006338">
    <property type="term" value="P:chromatin remodeling"/>
    <property type="evidence" value="ECO:0007669"/>
    <property type="project" value="UniProtKB-ARBA"/>
</dbReference>
<dbReference type="Gramene" id="PAN36059">
    <property type="protein sequence ID" value="PAN36059"/>
    <property type="gene ID" value="PAHAL_6G255100"/>
</dbReference>
<dbReference type="EMBL" id="CM008051">
    <property type="protein sequence ID" value="PAN36060.1"/>
    <property type="molecule type" value="Genomic_DNA"/>
</dbReference>
<evidence type="ECO:0000313" key="4">
    <source>
        <dbReference type="EMBL" id="PAN36060.1"/>
    </source>
</evidence>
<dbReference type="PANTHER" id="PTHR46235">
    <property type="entry name" value="PHD FINGER-CONTAINING PROTEIN DDB_G0268158"/>
    <property type="match status" value="1"/>
</dbReference>
<dbReference type="Gene3D" id="3.30.40.10">
    <property type="entry name" value="Zinc/RING finger domain, C3HC4 (zinc finger)"/>
    <property type="match status" value="1"/>
</dbReference>
<feature type="domain" description="DM2" evidence="3">
    <location>
        <begin position="444"/>
        <end position="614"/>
    </location>
</feature>
<feature type="region of interest" description="Disordered" evidence="1">
    <location>
        <begin position="617"/>
        <end position="704"/>
    </location>
</feature>